<evidence type="ECO:0000256" key="3">
    <source>
        <dbReference type="ARBA" id="ARBA00007110"/>
    </source>
</evidence>
<dbReference type="SUPFAM" id="SSF52733">
    <property type="entry name" value="Nicotinate mononucleotide:5,6-dimethylbenzimidazole phosphoribosyltransferase (CobT)"/>
    <property type="match status" value="1"/>
</dbReference>
<reference evidence="13 14" key="1">
    <citation type="submission" date="2015-09" db="EMBL/GenBank/DDBJ databases">
        <authorList>
            <consortium name="Pathogen Informatics"/>
        </authorList>
    </citation>
    <scope>NUCLEOTIDE SEQUENCE [LARGE SCALE GENOMIC DNA]</scope>
    <source>
        <strain evidence="13 14">2789STDY5834858</strain>
    </source>
</reference>
<dbReference type="GO" id="GO:0008939">
    <property type="term" value="F:nicotinate-nucleotide-dimethylbenzimidazole phosphoribosyltransferase activity"/>
    <property type="evidence" value="ECO:0007669"/>
    <property type="project" value="UniProtKB-EC"/>
</dbReference>
<dbReference type="Pfam" id="PF02277">
    <property type="entry name" value="DBI_PRT"/>
    <property type="match status" value="1"/>
</dbReference>
<proteinExistence type="inferred from homology"/>
<accession>A0ABM9US70</accession>
<evidence type="ECO:0000313" key="14">
    <source>
        <dbReference type="Proteomes" id="UP000095488"/>
    </source>
</evidence>
<dbReference type="InterPro" id="IPR017846">
    <property type="entry name" value="Nict_dMeBzImd_PRibTrfase_bact"/>
</dbReference>
<evidence type="ECO:0000256" key="10">
    <source>
        <dbReference type="ARBA" id="ARBA00047340"/>
    </source>
</evidence>
<feature type="transmembrane region" description="Helical" evidence="12">
    <location>
        <begin position="6"/>
        <end position="24"/>
    </location>
</feature>
<name>A0ABM9US70_SARVE</name>
<feature type="active site" description="Proton acceptor" evidence="11">
    <location>
        <position position="346"/>
    </location>
</feature>
<evidence type="ECO:0000256" key="6">
    <source>
        <dbReference type="ARBA" id="ARBA00022573"/>
    </source>
</evidence>
<evidence type="ECO:0000256" key="7">
    <source>
        <dbReference type="ARBA" id="ARBA00022676"/>
    </source>
</evidence>
<dbReference type="Gene3D" id="3.40.50.10210">
    <property type="match status" value="1"/>
</dbReference>
<keyword evidence="12" id="KW-0812">Transmembrane</keyword>
<keyword evidence="12" id="KW-0472">Membrane</keyword>
<dbReference type="EC" id="2.4.2.21" evidence="4 11"/>
<evidence type="ECO:0000256" key="1">
    <source>
        <dbReference type="ARBA" id="ARBA00002197"/>
    </source>
</evidence>
<comment type="catalytic activity">
    <reaction evidence="10 11">
        <text>5,6-dimethylbenzimidazole + nicotinate beta-D-ribonucleotide = alpha-ribazole 5'-phosphate + nicotinate + H(+)</text>
        <dbReference type="Rhea" id="RHEA:11196"/>
        <dbReference type="ChEBI" id="CHEBI:15378"/>
        <dbReference type="ChEBI" id="CHEBI:15890"/>
        <dbReference type="ChEBI" id="CHEBI:32544"/>
        <dbReference type="ChEBI" id="CHEBI:57502"/>
        <dbReference type="ChEBI" id="CHEBI:57918"/>
        <dbReference type="EC" id="2.4.2.21"/>
    </reaction>
</comment>
<dbReference type="NCBIfam" id="NF000996">
    <property type="entry name" value="PRK00105.1"/>
    <property type="match status" value="1"/>
</dbReference>
<evidence type="ECO:0000256" key="11">
    <source>
        <dbReference type="HAMAP-Rule" id="MF_00230"/>
    </source>
</evidence>
<sequence length="393" mass="42939">MIFKILFYIILIILRIVLIYSSNFKRVIFIKSLENIINGIEHIDFKVCEMAQDRLNSLAKPLGSLGKLEDIARKIAGITGKLNNSIINKRIIIMCADNGVIEEGVSSCPQYVTTKQTLNFKKGITGVGALALFYNCDLLVVDVGVNSDIDSPNVLNKKIRKSTNNMAKTFAMTYEEAVQAINIGVEMVKKSKDEGFDILGVGEMGIGNTSTSSAITTVLTGHMVEEVVGKGSGLLERDYINKINVIKKAIEINKPNKKDVIDVLSKIGGFDIAAMAGVFLGSAYYKIPVVIDGFISAVAALIAVRINPIVKEYLITSHASKEIGYKIIIDELGLEPMLNLDMRLGEGSGCPIAFSVVEASCAVMNNMATFEEADINDDYIDNVRDKSCYIVDR</sequence>
<dbReference type="Proteomes" id="UP000095488">
    <property type="component" value="Unassembled WGS sequence"/>
</dbReference>
<dbReference type="InterPro" id="IPR036087">
    <property type="entry name" value="Nict_dMeBzImd_PRibTrfase_sf"/>
</dbReference>
<keyword evidence="14" id="KW-1185">Reference proteome</keyword>
<dbReference type="NCBIfam" id="TIGR03160">
    <property type="entry name" value="cobT_DBIPRT"/>
    <property type="match status" value="1"/>
</dbReference>
<dbReference type="InterPro" id="IPR023195">
    <property type="entry name" value="Nict_dMeBzImd_PRibTrfase_N"/>
</dbReference>
<evidence type="ECO:0000256" key="2">
    <source>
        <dbReference type="ARBA" id="ARBA00005049"/>
    </source>
</evidence>
<keyword evidence="8 11" id="KW-0808">Transferase</keyword>
<evidence type="ECO:0000256" key="12">
    <source>
        <dbReference type="SAM" id="Phobius"/>
    </source>
</evidence>
<keyword evidence="6 11" id="KW-0169">Cobalamin biosynthesis</keyword>
<dbReference type="PANTHER" id="PTHR43463:SF1">
    <property type="entry name" value="NICOTINATE-NUCLEOTIDE--DIMETHYLBENZIMIDAZOLE PHOSPHORIBOSYLTRANSFERASE"/>
    <property type="match status" value="1"/>
</dbReference>
<dbReference type="PANTHER" id="PTHR43463">
    <property type="entry name" value="NICOTINATE-NUCLEOTIDE--DIMETHYLBENZIMIDAZOLE PHOSPHORIBOSYLTRANSFERASE"/>
    <property type="match status" value="1"/>
</dbReference>
<comment type="caution">
    <text evidence="13">The sequence shown here is derived from an EMBL/GenBank/DDBJ whole genome shotgun (WGS) entry which is preliminary data.</text>
</comment>
<evidence type="ECO:0000256" key="8">
    <source>
        <dbReference type="ARBA" id="ARBA00022679"/>
    </source>
</evidence>
<gene>
    <name evidence="11 13" type="primary">cobT</name>
    <name evidence="13" type="ORF">ERS852473_02139</name>
</gene>
<organism evidence="13 14">
    <name type="scientific">Sarcina ventriculi</name>
    <name type="common">Clostridium ventriculi</name>
    <dbReference type="NCBI Taxonomy" id="1267"/>
    <lineage>
        <taxon>Bacteria</taxon>
        <taxon>Bacillati</taxon>
        <taxon>Bacillota</taxon>
        <taxon>Clostridia</taxon>
        <taxon>Eubacteriales</taxon>
        <taxon>Clostridiaceae</taxon>
        <taxon>Sarcina</taxon>
    </lineage>
</organism>
<dbReference type="HAMAP" id="MF_00230">
    <property type="entry name" value="CobT"/>
    <property type="match status" value="1"/>
</dbReference>
<comment type="pathway">
    <text evidence="2 11">Nucleoside biosynthesis; alpha-ribazole biosynthesis; alpha-ribazole from 5,6-dimethylbenzimidazole: step 1/2.</text>
</comment>
<keyword evidence="7 11" id="KW-0328">Glycosyltransferase</keyword>
<evidence type="ECO:0000256" key="4">
    <source>
        <dbReference type="ARBA" id="ARBA00011991"/>
    </source>
</evidence>
<evidence type="ECO:0000313" key="13">
    <source>
        <dbReference type="EMBL" id="CUO18308.1"/>
    </source>
</evidence>
<comment type="function">
    <text evidence="1 11">Catalyzes the synthesis of alpha-ribazole-5'-phosphate from nicotinate mononucleotide (NAMN) and 5,6-dimethylbenzimidazole (DMB).</text>
</comment>
<dbReference type="EMBL" id="CYZR01000008">
    <property type="protein sequence ID" value="CUO18308.1"/>
    <property type="molecule type" value="Genomic_DNA"/>
</dbReference>
<keyword evidence="12" id="KW-1133">Transmembrane helix</keyword>
<protein>
    <recommendedName>
        <fullName evidence="5 11">Nicotinate-nucleotide--dimethylbenzimidazole phosphoribosyltransferase</fullName>
        <shortName evidence="11">NN:DBI PRT</shortName>
        <ecNumber evidence="4 11">2.4.2.21</ecNumber>
    </recommendedName>
    <alternativeName>
        <fullName evidence="9 11">N(1)-alpha-phosphoribosyltransferase</fullName>
    </alternativeName>
</protein>
<comment type="similarity">
    <text evidence="3 11">Belongs to the CobT family.</text>
</comment>
<dbReference type="InterPro" id="IPR003200">
    <property type="entry name" value="Nict_dMeBzImd_PRibTrfase"/>
</dbReference>
<dbReference type="Gene3D" id="1.10.1610.10">
    <property type="match status" value="1"/>
</dbReference>
<evidence type="ECO:0000256" key="5">
    <source>
        <dbReference type="ARBA" id="ARBA00015486"/>
    </source>
</evidence>
<dbReference type="CDD" id="cd02439">
    <property type="entry name" value="DMB-PRT_CobT"/>
    <property type="match status" value="1"/>
</dbReference>
<evidence type="ECO:0000256" key="9">
    <source>
        <dbReference type="ARBA" id="ARBA00030686"/>
    </source>
</evidence>